<gene>
    <name evidence="1" type="ORF">SAMN04488508_103457</name>
</gene>
<dbReference type="AlphaFoldDB" id="A0A1M6EKR0"/>
<name>A0A1M6EKR0_9FLAO</name>
<dbReference type="Proteomes" id="UP000184432">
    <property type="component" value="Unassembled WGS sequence"/>
</dbReference>
<dbReference type="RefSeq" id="WP_139241958.1">
    <property type="nucleotide sequence ID" value="NZ_FQYP01000003.1"/>
</dbReference>
<dbReference type="STRING" id="570521.SAMN04488508_103457"/>
<proteinExistence type="predicted"/>
<evidence type="ECO:0000313" key="1">
    <source>
        <dbReference type="EMBL" id="SHI86125.1"/>
    </source>
</evidence>
<protein>
    <submittedName>
        <fullName evidence="1">Uncharacterized protein</fullName>
    </submittedName>
</protein>
<accession>A0A1M6EKR0</accession>
<sequence>MQFALLISVVIALILGAFLLLTHVQSFFKIKSNELIQASEIANQHILQSLGDSLKTGDTISSEQQQKTLKLNSNFYGAWTKVYAQVQSHNRKVHKSALVGTARTDRSANLYLANTNSPLVVVGNTRIEGNAYVPKQGLKAGNISGNYYQGSRLYYGSVFESKTTLPQLKKEWISYLESLSNGSFIDNLDNITLERDIENSFYTSGQIIISPSTIVLGNEKIAGNIIIQSNTAIVVEPTATLQNVILVAPKIIVKDNTKGTMQLFASQKLTIGKNCYFNYPSTIAFYDQTRPSPTQNYNTQNRDIDFSIDKGTLIEGSVVYLQKHTSTQNRIKTHLKMAPGTEVIGEIYCQGSMDFEGIVRGAVYTQQFIANQSGSIYLNHIYNGKILTNPIPNYAGLPFENTSNSVAQWLY</sequence>
<evidence type="ECO:0000313" key="2">
    <source>
        <dbReference type="Proteomes" id="UP000184432"/>
    </source>
</evidence>
<dbReference type="OrthoDB" id="1004942at2"/>
<keyword evidence="2" id="KW-1185">Reference proteome</keyword>
<organism evidence="1 2">
    <name type="scientific">Aquimarina spongiae</name>
    <dbReference type="NCBI Taxonomy" id="570521"/>
    <lineage>
        <taxon>Bacteria</taxon>
        <taxon>Pseudomonadati</taxon>
        <taxon>Bacteroidota</taxon>
        <taxon>Flavobacteriia</taxon>
        <taxon>Flavobacteriales</taxon>
        <taxon>Flavobacteriaceae</taxon>
        <taxon>Aquimarina</taxon>
    </lineage>
</organism>
<dbReference type="EMBL" id="FQYP01000003">
    <property type="protein sequence ID" value="SHI86125.1"/>
    <property type="molecule type" value="Genomic_DNA"/>
</dbReference>
<reference evidence="2" key="1">
    <citation type="submission" date="2016-11" db="EMBL/GenBank/DDBJ databases">
        <authorList>
            <person name="Varghese N."/>
            <person name="Submissions S."/>
        </authorList>
    </citation>
    <scope>NUCLEOTIDE SEQUENCE [LARGE SCALE GENOMIC DNA]</scope>
    <source>
        <strain evidence="2">DSM 22623</strain>
    </source>
</reference>